<sequence>MEMAVMLAFILGAAIGVVMSILLDKIRCSNRDAYGSFKIKPVSDEDGDTGLYSVNVAIVPNQDLLNKKRIILIKDSQN</sequence>
<name>A0A174Z2W4_9FIRM</name>
<protein>
    <submittedName>
        <fullName evidence="1">Uncharacterized protein</fullName>
    </submittedName>
</protein>
<evidence type="ECO:0000313" key="1">
    <source>
        <dbReference type="EMBL" id="CUQ77250.1"/>
    </source>
</evidence>
<gene>
    <name evidence="1" type="ORF">ERS852490_01467</name>
</gene>
<accession>A0A174Z2W4</accession>
<organism evidence="1 2">
    <name type="scientific">Lachnospira eligens</name>
    <dbReference type="NCBI Taxonomy" id="39485"/>
    <lineage>
        <taxon>Bacteria</taxon>
        <taxon>Bacillati</taxon>
        <taxon>Bacillota</taxon>
        <taxon>Clostridia</taxon>
        <taxon>Lachnospirales</taxon>
        <taxon>Lachnospiraceae</taxon>
        <taxon>Lachnospira</taxon>
    </lineage>
</organism>
<reference evidence="1 2" key="1">
    <citation type="submission" date="2015-09" db="EMBL/GenBank/DDBJ databases">
        <authorList>
            <consortium name="Pathogen Informatics"/>
        </authorList>
    </citation>
    <scope>NUCLEOTIDE SEQUENCE [LARGE SCALE GENOMIC DNA]</scope>
    <source>
        <strain evidence="1 2">2789STDY5834875</strain>
    </source>
</reference>
<dbReference type="Proteomes" id="UP000095621">
    <property type="component" value="Unassembled WGS sequence"/>
</dbReference>
<dbReference type="EMBL" id="CZBU01000003">
    <property type="protein sequence ID" value="CUQ77250.1"/>
    <property type="molecule type" value="Genomic_DNA"/>
</dbReference>
<proteinExistence type="predicted"/>
<dbReference type="RefSeq" id="WP_055215621.1">
    <property type="nucleotide sequence ID" value="NZ_CZBU01000003.1"/>
</dbReference>
<dbReference type="AlphaFoldDB" id="A0A174Z2W4"/>
<evidence type="ECO:0000313" key="2">
    <source>
        <dbReference type="Proteomes" id="UP000095621"/>
    </source>
</evidence>